<proteinExistence type="inferred from homology"/>
<gene>
    <name evidence="2" type="ORF">F511_33117</name>
</gene>
<dbReference type="PANTHER" id="PTHR33732">
    <property type="entry name" value="REF/SRPP-LIKE PROTEIN OS05G0151300/LOC_OS05G05940"/>
    <property type="match status" value="1"/>
</dbReference>
<comment type="similarity">
    <text evidence="1">Belongs to the REF/SRPP family.</text>
</comment>
<organism evidence="2 3">
    <name type="scientific">Dorcoceras hygrometricum</name>
    <dbReference type="NCBI Taxonomy" id="472368"/>
    <lineage>
        <taxon>Eukaryota</taxon>
        <taxon>Viridiplantae</taxon>
        <taxon>Streptophyta</taxon>
        <taxon>Embryophyta</taxon>
        <taxon>Tracheophyta</taxon>
        <taxon>Spermatophyta</taxon>
        <taxon>Magnoliopsida</taxon>
        <taxon>eudicotyledons</taxon>
        <taxon>Gunneridae</taxon>
        <taxon>Pentapetalae</taxon>
        <taxon>asterids</taxon>
        <taxon>lamiids</taxon>
        <taxon>Lamiales</taxon>
        <taxon>Gesneriaceae</taxon>
        <taxon>Didymocarpoideae</taxon>
        <taxon>Trichosporeae</taxon>
        <taxon>Loxocarpinae</taxon>
        <taxon>Dorcoceras</taxon>
    </lineage>
</organism>
<dbReference type="AlphaFoldDB" id="A0A2Z7DIZ3"/>
<dbReference type="Proteomes" id="UP000250235">
    <property type="component" value="Unassembled WGS sequence"/>
</dbReference>
<keyword evidence="3" id="KW-1185">Reference proteome</keyword>
<dbReference type="Pfam" id="PF05755">
    <property type="entry name" value="REF"/>
    <property type="match status" value="2"/>
</dbReference>
<evidence type="ECO:0000256" key="1">
    <source>
        <dbReference type="ARBA" id="ARBA00009737"/>
    </source>
</evidence>
<feature type="non-terminal residue" evidence="2">
    <location>
        <position position="1"/>
    </location>
</feature>
<evidence type="ECO:0000313" key="2">
    <source>
        <dbReference type="EMBL" id="KZV57716.1"/>
    </source>
</evidence>
<reference evidence="2 3" key="1">
    <citation type="journal article" date="2015" name="Proc. Natl. Acad. Sci. U.S.A.">
        <title>The resurrection genome of Boea hygrometrica: A blueprint for survival of dehydration.</title>
        <authorList>
            <person name="Xiao L."/>
            <person name="Yang G."/>
            <person name="Zhang L."/>
            <person name="Yang X."/>
            <person name="Zhao S."/>
            <person name="Ji Z."/>
            <person name="Zhou Q."/>
            <person name="Hu M."/>
            <person name="Wang Y."/>
            <person name="Chen M."/>
            <person name="Xu Y."/>
            <person name="Jin H."/>
            <person name="Xiao X."/>
            <person name="Hu G."/>
            <person name="Bao F."/>
            <person name="Hu Y."/>
            <person name="Wan P."/>
            <person name="Li L."/>
            <person name="Deng X."/>
            <person name="Kuang T."/>
            <person name="Xiang C."/>
            <person name="Zhu J.K."/>
            <person name="Oliver M.J."/>
            <person name="He Y."/>
        </authorList>
    </citation>
    <scope>NUCLEOTIDE SEQUENCE [LARGE SCALE GENOMIC DNA]</scope>
    <source>
        <strain evidence="3">cv. XS01</strain>
    </source>
</reference>
<name>A0A2Z7DIZ3_9LAMI</name>
<accession>A0A2Z7DIZ3</accession>
<dbReference type="InterPro" id="IPR008802">
    <property type="entry name" value="REF"/>
</dbReference>
<dbReference type="EMBL" id="KQ987268">
    <property type="protein sequence ID" value="KZV57716.1"/>
    <property type="molecule type" value="Genomic_DNA"/>
</dbReference>
<protein>
    <submittedName>
        <fullName evidence="2">REF/SRPP-like protein-like</fullName>
    </submittedName>
</protein>
<sequence length="250" mass="26797">DTELKHLEFLKILAVHSFVVVSNLYENAKQNSGPLKSTVETVENAVAAVVDPVYQKVKGVPGDLLIFLDKKVDEAAHKFDESAPPVAKKAVCKAQSVVKKASVDEAAHKFDESAPPVAKKAVCKAQSVVKKASVIAQDLAEEAKVAGPFAAISHAGVISKEIAVSQLALFWFKANQYPALHGASEVAIPTAVHWSEKYNNLVKDMATQGYSFFNYAPLIPLEEMAKAYEQVEAAARKKTDTGGSSGSESD</sequence>
<evidence type="ECO:0000313" key="3">
    <source>
        <dbReference type="Proteomes" id="UP000250235"/>
    </source>
</evidence>
<dbReference type="OrthoDB" id="1901372at2759"/>
<dbReference type="PANTHER" id="PTHR33732:SF2">
    <property type="entry name" value="REF_SRPP-LIKE PROTEIN"/>
    <property type="match status" value="1"/>
</dbReference>